<dbReference type="PANTHER" id="PTHR41247:SF1">
    <property type="entry name" value="HTH-TYPE TRANSCRIPTIONAL REPRESSOR YCNK"/>
    <property type="match status" value="1"/>
</dbReference>
<organism evidence="2 3">
    <name type="scientific">Campylobacter concisus</name>
    <dbReference type="NCBI Taxonomy" id="199"/>
    <lineage>
        <taxon>Bacteria</taxon>
        <taxon>Pseudomonadati</taxon>
        <taxon>Campylobacterota</taxon>
        <taxon>Epsilonproteobacteria</taxon>
        <taxon>Campylobacterales</taxon>
        <taxon>Campylobacteraceae</taxon>
        <taxon>Campylobacter</taxon>
    </lineage>
</organism>
<name>A0A1Y5MFJ7_9BACT</name>
<dbReference type="PANTHER" id="PTHR41247">
    <property type="entry name" value="HTH-TYPE TRANSCRIPTIONAL REPRESSOR YCNK"/>
    <property type="match status" value="1"/>
</dbReference>
<dbReference type="AlphaFoldDB" id="A0A1Y5MFJ7"/>
<keyword evidence="1" id="KW-0732">Signal</keyword>
<dbReference type="Pfam" id="PF05573">
    <property type="entry name" value="NosL"/>
    <property type="match status" value="1"/>
</dbReference>
<gene>
    <name evidence="2" type="ORF">B9N65_06950</name>
</gene>
<feature type="signal peptide" evidence="1">
    <location>
        <begin position="1"/>
        <end position="21"/>
    </location>
</feature>
<dbReference type="RefSeq" id="WP_087583346.1">
    <property type="nucleotide sequence ID" value="NZ_NDYN01000006.1"/>
</dbReference>
<evidence type="ECO:0000313" key="2">
    <source>
        <dbReference type="EMBL" id="OUT07351.1"/>
    </source>
</evidence>
<protein>
    <submittedName>
        <fullName evidence="2">NosL protein</fullName>
    </submittedName>
</protein>
<proteinExistence type="predicted"/>
<dbReference type="EMBL" id="NDYN01000006">
    <property type="protein sequence ID" value="OUT07351.1"/>
    <property type="molecule type" value="Genomic_DNA"/>
</dbReference>
<evidence type="ECO:0000313" key="3">
    <source>
        <dbReference type="Proteomes" id="UP000196317"/>
    </source>
</evidence>
<dbReference type="Proteomes" id="UP000196317">
    <property type="component" value="Unassembled WGS sequence"/>
</dbReference>
<accession>A0A1Y5MFJ7</accession>
<dbReference type="Gene3D" id="3.30.70.2050">
    <property type="match status" value="1"/>
</dbReference>
<sequence>MKFIALLLSAVFALWAGNLTSEVNINAYKGAKERIELPKDARCAVCGMPIKNKQWATLIKAGGKDYYFDGVKDMAHFYFADEVAKEAYVSDYYTLEKLDAKEAFYVHGSNVFGPMGEEFIPFKDEAKANSFMKDHAGKGVIKFDEIKTFIGK</sequence>
<dbReference type="InterPro" id="IPR008719">
    <property type="entry name" value="N2O_reductase_NosL"/>
</dbReference>
<feature type="chain" id="PRO_5012124867" evidence="1">
    <location>
        <begin position="22"/>
        <end position="152"/>
    </location>
</feature>
<comment type="caution">
    <text evidence="2">The sequence shown here is derived from an EMBL/GenBank/DDBJ whole genome shotgun (WGS) entry which is preliminary data.</text>
</comment>
<reference evidence="2 3" key="1">
    <citation type="submission" date="2017-04" db="EMBL/GenBank/DDBJ databases">
        <title>Complete genome of Campylobacter concisus ATCC 33237T and draft genomes for an additional eight well characterized C. concisus strains.</title>
        <authorList>
            <person name="Cornelius A.J."/>
            <person name="Miller W.G."/>
            <person name="Lastovica A.J."/>
            <person name="On S.L."/>
            <person name="French N.P."/>
            <person name="Vandenberg O."/>
            <person name="Biggs P.J."/>
        </authorList>
    </citation>
    <scope>NUCLEOTIDE SEQUENCE [LARGE SCALE GENOMIC DNA]</scope>
    <source>
        <strain evidence="2 3">CCUG 19995</strain>
    </source>
</reference>
<evidence type="ECO:0000256" key="1">
    <source>
        <dbReference type="SAM" id="SignalP"/>
    </source>
</evidence>
<dbReference type="SUPFAM" id="SSF160387">
    <property type="entry name" value="NosL/MerB-like"/>
    <property type="match status" value="1"/>
</dbReference>